<accession>A0A397SM14</accession>
<dbReference type="OrthoDB" id="433738at2759"/>
<organism evidence="1 2">
    <name type="scientific">Glomus cerebriforme</name>
    <dbReference type="NCBI Taxonomy" id="658196"/>
    <lineage>
        <taxon>Eukaryota</taxon>
        <taxon>Fungi</taxon>
        <taxon>Fungi incertae sedis</taxon>
        <taxon>Mucoromycota</taxon>
        <taxon>Glomeromycotina</taxon>
        <taxon>Glomeromycetes</taxon>
        <taxon>Glomerales</taxon>
        <taxon>Glomeraceae</taxon>
        <taxon>Glomus</taxon>
    </lineage>
</organism>
<gene>
    <name evidence="1" type="ORF">C1645_828284</name>
</gene>
<evidence type="ECO:0000313" key="1">
    <source>
        <dbReference type="EMBL" id="RIA87078.1"/>
    </source>
</evidence>
<sequence>MKAAYRKCRSLCGFKLYQEAIITIRNLHQRIDVNMNPSSVSMKQSTGSMWNLWFSKMRMDNHIVDEFYGRSKTKKDNKDNDVRVHKAGPRLVEEKGRGWIAKCDIPENNLLMVSKALKVVYDRKTLGKTTSNNTSDNKTTYDITPSRTEELMTSIVQKLLVEPYLCPEVYQLYNGVDKLHFDNVEKIFIYLVNVDIIGGAIKYNSFKLGDIYDENTELDGSELIKFWDLLTITTKDVPFLSKRYMIYIKQFVLNPFILSSTLCLPVHQRSPRHDLVITLSIIQRLGKITKTDIALLNVSLKRMKEAREWFDIALKRLIEAIMGKPKNDEVKWRKDAWYITEKNFPILNSTAK</sequence>
<keyword evidence="2" id="KW-1185">Reference proteome</keyword>
<proteinExistence type="predicted"/>
<evidence type="ECO:0000313" key="2">
    <source>
        <dbReference type="Proteomes" id="UP000265703"/>
    </source>
</evidence>
<protein>
    <submittedName>
        <fullName evidence="1">Uncharacterized protein</fullName>
    </submittedName>
</protein>
<dbReference type="AlphaFoldDB" id="A0A397SM14"/>
<comment type="caution">
    <text evidence="1">The sequence shown here is derived from an EMBL/GenBank/DDBJ whole genome shotgun (WGS) entry which is preliminary data.</text>
</comment>
<dbReference type="Proteomes" id="UP000265703">
    <property type="component" value="Unassembled WGS sequence"/>
</dbReference>
<reference evidence="1 2" key="1">
    <citation type="submission" date="2018-06" db="EMBL/GenBank/DDBJ databases">
        <title>Comparative genomics reveals the genomic features of Rhizophagus irregularis, R. cerebriforme, R. diaphanum and Gigaspora rosea, and their symbiotic lifestyle signature.</title>
        <authorList>
            <person name="Morin E."/>
            <person name="San Clemente H."/>
            <person name="Chen E.C.H."/>
            <person name="De La Providencia I."/>
            <person name="Hainaut M."/>
            <person name="Kuo A."/>
            <person name="Kohler A."/>
            <person name="Murat C."/>
            <person name="Tang N."/>
            <person name="Roy S."/>
            <person name="Loubradou J."/>
            <person name="Henrissat B."/>
            <person name="Grigoriev I.V."/>
            <person name="Corradi N."/>
            <person name="Roux C."/>
            <person name="Martin F.M."/>
        </authorList>
    </citation>
    <scope>NUCLEOTIDE SEQUENCE [LARGE SCALE GENOMIC DNA]</scope>
    <source>
        <strain evidence="1 2">DAOM 227022</strain>
    </source>
</reference>
<dbReference type="EMBL" id="QKYT01000327">
    <property type="protein sequence ID" value="RIA87078.1"/>
    <property type="molecule type" value="Genomic_DNA"/>
</dbReference>
<name>A0A397SM14_9GLOM</name>